<reference evidence="8" key="1">
    <citation type="journal article" date="2020" name="Stud. Mycol.">
        <title>101 Dothideomycetes genomes: a test case for predicting lifestyles and emergence of pathogens.</title>
        <authorList>
            <person name="Haridas S."/>
            <person name="Albert R."/>
            <person name="Binder M."/>
            <person name="Bloem J."/>
            <person name="Labutti K."/>
            <person name="Salamov A."/>
            <person name="Andreopoulos B."/>
            <person name="Baker S."/>
            <person name="Barry K."/>
            <person name="Bills G."/>
            <person name="Bluhm B."/>
            <person name="Cannon C."/>
            <person name="Castanera R."/>
            <person name="Culley D."/>
            <person name="Daum C."/>
            <person name="Ezra D."/>
            <person name="Gonzalez J."/>
            <person name="Henrissat B."/>
            <person name="Kuo A."/>
            <person name="Liang C."/>
            <person name="Lipzen A."/>
            <person name="Lutzoni F."/>
            <person name="Magnuson J."/>
            <person name="Mondo S."/>
            <person name="Nolan M."/>
            <person name="Ohm R."/>
            <person name="Pangilinan J."/>
            <person name="Park H.-J."/>
            <person name="Ramirez L."/>
            <person name="Alfaro M."/>
            <person name="Sun H."/>
            <person name="Tritt A."/>
            <person name="Yoshinaga Y."/>
            <person name="Zwiers L.-H."/>
            <person name="Turgeon B."/>
            <person name="Goodwin S."/>
            <person name="Spatafora J."/>
            <person name="Crous P."/>
            <person name="Grigoriev I."/>
        </authorList>
    </citation>
    <scope>NUCLEOTIDE SEQUENCE</scope>
    <source>
        <strain evidence="8">CBS 121167</strain>
    </source>
</reference>
<sequence length="520" mass="58614">MDPRASSSSSIPIVTLSAPHDDGPSGSGSGSHSPSPSPSEKGRRRSRRDALRHSFSGERLKEKLEDFASHKPDASSGKPHDRLLNMLLQQMIPTEGADDDQRPKDRRSRKYVERPGFSIPAMSANFRRFNARIGVVFVFQNRIIRLFSWKDPTHTLSFLAIYSFVCLDPNLLAVLPLAACLFFVMVPSFLARHPPPPSHLPTDRQPLHGPPIAPPQNIKPAPEFSKDFWRNMRDLQNSMEDFSKLHDTAVAMIAPPTNFSNESLSTAIYLLIFVTSCALFIAAHLLPWRLVALVAGWVAVGSLHPKAQAFLESLHVDSFVQEQSEVANSWLNAFANSDIDLSRAPEQREVEVFELQRRANSAPDAEFEPFLFSNSSYTPLSPTRIAGDRPRGTRFFEDVQPPRGWRWADKKWVLDLMSREWVEDRCVTGVEVEVEGERWVSDIHYETEVIINEEMPSSPAQSPTFGGPARNAAKSWEESNGLSRKGMWRRRRWVRLVERRPIPPPEDVYMSSGGNITGPF</sequence>
<evidence type="ECO:0000256" key="2">
    <source>
        <dbReference type="ARBA" id="ARBA00022692"/>
    </source>
</evidence>
<evidence type="ECO:0000259" key="7">
    <source>
        <dbReference type="Pfam" id="PF06398"/>
    </source>
</evidence>
<dbReference type="Pfam" id="PF06398">
    <property type="entry name" value="Pex24p"/>
    <property type="match status" value="1"/>
</dbReference>
<keyword evidence="3 6" id="KW-1133">Transmembrane helix</keyword>
<dbReference type="EMBL" id="ML995489">
    <property type="protein sequence ID" value="KAF2140664.1"/>
    <property type="molecule type" value="Genomic_DNA"/>
</dbReference>
<feature type="region of interest" description="Disordered" evidence="5">
    <location>
        <begin position="93"/>
        <end position="112"/>
    </location>
</feature>
<name>A0A6A6BBN3_9PEZI</name>
<dbReference type="InterPro" id="IPR010482">
    <property type="entry name" value="TECPR1-like_DysF"/>
</dbReference>
<evidence type="ECO:0000256" key="5">
    <source>
        <dbReference type="SAM" id="MobiDB-lite"/>
    </source>
</evidence>
<feature type="compositionally biased region" description="Basic and acidic residues" evidence="5">
    <location>
        <begin position="48"/>
        <end position="80"/>
    </location>
</feature>
<keyword evidence="9" id="KW-1185">Reference proteome</keyword>
<organism evidence="8 9">
    <name type="scientific">Aplosporella prunicola CBS 121167</name>
    <dbReference type="NCBI Taxonomy" id="1176127"/>
    <lineage>
        <taxon>Eukaryota</taxon>
        <taxon>Fungi</taxon>
        <taxon>Dikarya</taxon>
        <taxon>Ascomycota</taxon>
        <taxon>Pezizomycotina</taxon>
        <taxon>Dothideomycetes</taxon>
        <taxon>Dothideomycetes incertae sedis</taxon>
        <taxon>Botryosphaeriales</taxon>
        <taxon>Aplosporellaceae</taxon>
        <taxon>Aplosporella</taxon>
    </lineage>
</organism>
<keyword evidence="4 6" id="KW-0472">Membrane</keyword>
<feature type="region of interest" description="Disordered" evidence="5">
    <location>
        <begin position="456"/>
        <end position="478"/>
    </location>
</feature>
<accession>A0A6A6BBN3</accession>
<dbReference type="PANTHER" id="PTHR28304">
    <property type="entry name" value="PEROXISOMAL MEMBRANE PROTEIN PEX29"/>
    <property type="match status" value="1"/>
</dbReference>
<dbReference type="PANTHER" id="PTHR28304:SF2">
    <property type="entry name" value="PEROXISOMAL MEMBRANE PROTEIN PEX29"/>
    <property type="match status" value="1"/>
</dbReference>
<evidence type="ECO:0000256" key="6">
    <source>
        <dbReference type="SAM" id="Phobius"/>
    </source>
</evidence>
<comment type="subcellular location">
    <subcellularLocation>
        <location evidence="1">Membrane</location>
        <topology evidence="1">Multi-pass membrane protein</topology>
    </subcellularLocation>
</comment>
<proteinExistence type="predicted"/>
<dbReference type="GO" id="GO:0007031">
    <property type="term" value="P:peroxisome organization"/>
    <property type="evidence" value="ECO:0007669"/>
    <property type="project" value="UniProtKB-ARBA"/>
</dbReference>
<keyword evidence="2 6" id="KW-0812">Transmembrane</keyword>
<feature type="compositionally biased region" description="Low complexity" evidence="5">
    <location>
        <begin position="1"/>
        <end position="10"/>
    </location>
</feature>
<evidence type="ECO:0000256" key="1">
    <source>
        <dbReference type="ARBA" id="ARBA00004141"/>
    </source>
</evidence>
<dbReference type="InterPro" id="IPR052816">
    <property type="entry name" value="Peroxisomal_Membrane_PEX28-32"/>
</dbReference>
<dbReference type="GO" id="GO:0005778">
    <property type="term" value="C:peroxisomal membrane"/>
    <property type="evidence" value="ECO:0007669"/>
    <property type="project" value="TreeGrafter"/>
</dbReference>
<evidence type="ECO:0000313" key="9">
    <source>
        <dbReference type="Proteomes" id="UP000799438"/>
    </source>
</evidence>
<dbReference type="OrthoDB" id="74314at2759"/>
<feature type="transmembrane region" description="Helical" evidence="6">
    <location>
        <begin position="267"/>
        <end position="286"/>
    </location>
</feature>
<evidence type="ECO:0000313" key="8">
    <source>
        <dbReference type="EMBL" id="KAF2140664.1"/>
    </source>
</evidence>
<gene>
    <name evidence="8" type="ORF">K452DRAFT_359694</name>
</gene>
<dbReference type="RefSeq" id="XP_033396377.1">
    <property type="nucleotide sequence ID" value="XM_033546291.1"/>
</dbReference>
<feature type="region of interest" description="Disordered" evidence="5">
    <location>
        <begin position="1"/>
        <end position="80"/>
    </location>
</feature>
<feature type="domain" description="TECPR1-like DysF" evidence="7">
    <location>
        <begin position="115"/>
        <end position="495"/>
    </location>
</feature>
<feature type="transmembrane region" description="Helical" evidence="6">
    <location>
        <begin position="171"/>
        <end position="191"/>
    </location>
</feature>
<dbReference type="AlphaFoldDB" id="A0A6A6BBN3"/>
<evidence type="ECO:0000256" key="3">
    <source>
        <dbReference type="ARBA" id="ARBA00022989"/>
    </source>
</evidence>
<dbReference type="Proteomes" id="UP000799438">
    <property type="component" value="Unassembled WGS sequence"/>
</dbReference>
<dbReference type="GeneID" id="54303797"/>
<evidence type="ECO:0000256" key="4">
    <source>
        <dbReference type="ARBA" id="ARBA00023136"/>
    </source>
</evidence>
<protein>
    <recommendedName>
        <fullName evidence="7">TECPR1-like DysF domain-containing protein</fullName>
    </recommendedName>
</protein>